<protein>
    <submittedName>
        <fullName evidence="3">Uncharacterized protein</fullName>
    </submittedName>
</protein>
<dbReference type="RefSeq" id="XP_016630816.1">
    <property type="nucleotide sequence ID" value="XM_016777910.1"/>
</dbReference>
<keyword evidence="1" id="KW-0175">Coiled coil</keyword>
<gene>
    <name evidence="3" type="ORF">Z520_07412</name>
</gene>
<name>A0A0D2KJA9_9EURO</name>
<dbReference type="AlphaFoldDB" id="A0A0D2KJA9"/>
<reference evidence="3 4" key="1">
    <citation type="submission" date="2015-01" db="EMBL/GenBank/DDBJ databases">
        <title>The Genome Sequence of Fonsecaea multimorphosa CBS 102226.</title>
        <authorList>
            <consortium name="The Broad Institute Genomics Platform"/>
            <person name="Cuomo C."/>
            <person name="de Hoog S."/>
            <person name="Gorbushina A."/>
            <person name="Stielow B."/>
            <person name="Teixiera M."/>
            <person name="Abouelleil A."/>
            <person name="Chapman S.B."/>
            <person name="Priest M."/>
            <person name="Young S.K."/>
            <person name="Wortman J."/>
            <person name="Nusbaum C."/>
            <person name="Birren B."/>
        </authorList>
    </citation>
    <scope>NUCLEOTIDE SEQUENCE [LARGE SCALE GENOMIC DNA]</scope>
    <source>
        <strain evidence="3 4">CBS 102226</strain>
    </source>
</reference>
<evidence type="ECO:0000313" key="3">
    <source>
        <dbReference type="EMBL" id="KIX96693.1"/>
    </source>
</evidence>
<dbReference type="VEuPathDB" id="FungiDB:Z520_07412"/>
<dbReference type="EMBL" id="KN848076">
    <property type="protein sequence ID" value="KIX96693.1"/>
    <property type="molecule type" value="Genomic_DNA"/>
</dbReference>
<feature type="compositionally biased region" description="Polar residues" evidence="2">
    <location>
        <begin position="68"/>
        <end position="85"/>
    </location>
</feature>
<dbReference type="OrthoDB" id="4154803at2759"/>
<evidence type="ECO:0000256" key="1">
    <source>
        <dbReference type="SAM" id="Coils"/>
    </source>
</evidence>
<organism evidence="3 4">
    <name type="scientific">Fonsecaea multimorphosa CBS 102226</name>
    <dbReference type="NCBI Taxonomy" id="1442371"/>
    <lineage>
        <taxon>Eukaryota</taxon>
        <taxon>Fungi</taxon>
        <taxon>Dikarya</taxon>
        <taxon>Ascomycota</taxon>
        <taxon>Pezizomycotina</taxon>
        <taxon>Eurotiomycetes</taxon>
        <taxon>Chaetothyriomycetidae</taxon>
        <taxon>Chaetothyriales</taxon>
        <taxon>Herpotrichiellaceae</taxon>
        <taxon>Fonsecaea</taxon>
    </lineage>
</organism>
<feature type="compositionally biased region" description="Basic and acidic residues" evidence="2">
    <location>
        <begin position="136"/>
        <end position="146"/>
    </location>
</feature>
<evidence type="ECO:0000313" key="4">
    <source>
        <dbReference type="Proteomes" id="UP000053411"/>
    </source>
</evidence>
<feature type="compositionally biased region" description="Polar residues" evidence="2">
    <location>
        <begin position="147"/>
        <end position="160"/>
    </location>
</feature>
<accession>A0A0D2KJA9</accession>
<dbReference type="Proteomes" id="UP000053411">
    <property type="component" value="Unassembled WGS sequence"/>
</dbReference>
<feature type="compositionally biased region" description="Basic residues" evidence="2">
    <location>
        <begin position="183"/>
        <end position="192"/>
    </location>
</feature>
<feature type="region of interest" description="Disordered" evidence="2">
    <location>
        <begin position="42"/>
        <end position="243"/>
    </location>
</feature>
<keyword evidence="4" id="KW-1185">Reference proteome</keyword>
<evidence type="ECO:0000256" key="2">
    <source>
        <dbReference type="SAM" id="MobiDB-lite"/>
    </source>
</evidence>
<dbReference type="GeneID" id="27713158"/>
<sequence>MDDETLLKYELAEIEFDKRQLQLERRELEVKRRLEQLKRTVDLTEDSASSTEDVVVVKSEAEPVGTDKTPTSTQDRSSAELQTDATVAFSAPEDPTVGSVETTATQELQKELDKSGSEKGTPPRTQFGLHQGSSPEEARLEQEMKRGQSSVYDPESASQRRSPESHEDLLAAFTGRPPAHSMKVTHTRKQRRRADDLFVRSESGTEAEVSDSTGGPGIRAKRRRMSQKDEKQPVDDSAPMTESQKYDLVQHYTQLLLKHMAAVESDLPDYSQKPTVVSKMRRNTNGKAHHTLSLLHDEFEECIKTNAKNKKLRQILSEELKKFREVQRWWWPKCQALSKQQERTSFLFKVFRDIVENRFKIEDCMMTTD</sequence>
<feature type="coiled-coil region" evidence="1">
    <location>
        <begin position="11"/>
        <end position="40"/>
    </location>
</feature>
<feature type="compositionally biased region" description="Basic and acidic residues" evidence="2">
    <location>
        <begin position="108"/>
        <end position="117"/>
    </location>
</feature>
<proteinExistence type="predicted"/>